<dbReference type="Proteomes" id="UP001595914">
    <property type="component" value="Unassembled WGS sequence"/>
</dbReference>
<dbReference type="SUPFAM" id="SSF48498">
    <property type="entry name" value="Tetracyclin repressor-like, C-terminal domain"/>
    <property type="match status" value="1"/>
</dbReference>
<evidence type="ECO:0000313" key="2">
    <source>
        <dbReference type="Proteomes" id="UP001595914"/>
    </source>
</evidence>
<reference evidence="2" key="1">
    <citation type="journal article" date="2019" name="Int. J. Syst. Evol. Microbiol.">
        <title>The Global Catalogue of Microorganisms (GCM) 10K type strain sequencing project: providing services to taxonomists for standard genome sequencing and annotation.</title>
        <authorList>
            <consortium name="The Broad Institute Genomics Platform"/>
            <consortium name="The Broad Institute Genome Sequencing Center for Infectious Disease"/>
            <person name="Wu L."/>
            <person name="Ma J."/>
        </authorList>
    </citation>
    <scope>NUCLEOTIDE SEQUENCE [LARGE SCALE GENOMIC DNA]</scope>
    <source>
        <strain evidence="2">CCUG 54520</strain>
    </source>
</reference>
<name>A0ABV9FTG6_9NOCA</name>
<dbReference type="InterPro" id="IPR036271">
    <property type="entry name" value="Tet_transcr_reg_TetR-rel_C_sf"/>
</dbReference>
<protein>
    <submittedName>
        <fullName evidence="1">Uncharacterized protein</fullName>
    </submittedName>
</protein>
<dbReference type="EMBL" id="JBHSFO010000005">
    <property type="protein sequence ID" value="MFC4604313.1"/>
    <property type="molecule type" value="Genomic_DNA"/>
</dbReference>
<gene>
    <name evidence="1" type="ORF">ACFO6S_11515</name>
</gene>
<organism evidence="1 2">
    <name type="scientific">Rhodococcus kronopolitis</name>
    <dbReference type="NCBI Taxonomy" id="1460226"/>
    <lineage>
        <taxon>Bacteria</taxon>
        <taxon>Bacillati</taxon>
        <taxon>Actinomycetota</taxon>
        <taxon>Actinomycetes</taxon>
        <taxon>Mycobacteriales</taxon>
        <taxon>Nocardiaceae</taxon>
        <taxon>Rhodococcus</taxon>
    </lineage>
</organism>
<sequence>MTDLVVANIGLVVAYDTATDDPHTDEIHAFWYGHITELLSEARPDDDAERLARLLLGTLGGDLVLHLIQSGQAARLKAAIRQLVDSVLRC</sequence>
<dbReference type="RefSeq" id="WP_378417035.1">
    <property type="nucleotide sequence ID" value="NZ_JBHSFO010000005.1"/>
</dbReference>
<comment type="caution">
    <text evidence="1">The sequence shown here is derived from an EMBL/GenBank/DDBJ whole genome shotgun (WGS) entry which is preliminary data.</text>
</comment>
<proteinExistence type="predicted"/>
<keyword evidence="2" id="KW-1185">Reference proteome</keyword>
<evidence type="ECO:0000313" key="1">
    <source>
        <dbReference type="EMBL" id="MFC4604313.1"/>
    </source>
</evidence>
<accession>A0ABV9FTG6</accession>